<dbReference type="EMBL" id="CADCTH010000163">
    <property type="protein sequence ID" value="CAA9235073.1"/>
    <property type="molecule type" value="Genomic_DNA"/>
</dbReference>
<evidence type="ECO:0000313" key="2">
    <source>
        <dbReference type="EMBL" id="CAA9235073.1"/>
    </source>
</evidence>
<accession>A0A6J4HWS6</accession>
<dbReference type="AlphaFoldDB" id="A0A6J4HWS6"/>
<sequence length="87" mass="9170">MNGSATCHWSASGSHVVASASAAGSKARTRRPSASCSRKTVRSSTRYRSPSDRAQANAAGSRRWSSTATSSPSAVVAEYRHAQENRT</sequence>
<feature type="compositionally biased region" description="Low complexity" evidence="1">
    <location>
        <begin position="10"/>
        <end position="26"/>
    </location>
</feature>
<protein>
    <submittedName>
        <fullName evidence="2">Uncharacterized protein</fullName>
    </submittedName>
</protein>
<feature type="compositionally biased region" description="Basic and acidic residues" evidence="1">
    <location>
        <begin position="78"/>
        <end position="87"/>
    </location>
</feature>
<feature type="compositionally biased region" description="Polar residues" evidence="1">
    <location>
        <begin position="32"/>
        <end position="54"/>
    </location>
</feature>
<name>A0A6J4HWS6_9PSEU</name>
<organism evidence="2">
    <name type="scientific">uncultured Actinomycetospora sp</name>
    <dbReference type="NCBI Taxonomy" id="1135996"/>
    <lineage>
        <taxon>Bacteria</taxon>
        <taxon>Bacillati</taxon>
        <taxon>Actinomycetota</taxon>
        <taxon>Actinomycetes</taxon>
        <taxon>Pseudonocardiales</taxon>
        <taxon>Pseudonocardiaceae</taxon>
        <taxon>Actinomycetospora</taxon>
        <taxon>environmental samples</taxon>
    </lineage>
</organism>
<gene>
    <name evidence="2" type="ORF">AVDCRST_MAG54-1218</name>
</gene>
<evidence type="ECO:0000256" key="1">
    <source>
        <dbReference type="SAM" id="MobiDB-lite"/>
    </source>
</evidence>
<reference evidence="2" key="1">
    <citation type="submission" date="2020-02" db="EMBL/GenBank/DDBJ databases">
        <authorList>
            <person name="Meier V. D."/>
        </authorList>
    </citation>
    <scope>NUCLEOTIDE SEQUENCE</scope>
    <source>
        <strain evidence="2">AVDCRST_MAG54</strain>
    </source>
</reference>
<feature type="compositionally biased region" description="Low complexity" evidence="1">
    <location>
        <begin position="58"/>
        <end position="77"/>
    </location>
</feature>
<feature type="region of interest" description="Disordered" evidence="1">
    <location>
        <begin position="1"/>
        <end position="87"/>
    </location>
</feature>
<proteinExistence type="predicted"/>